<organism evidence="4 5">
    <name type="scientific">Allochromatium tepidum</name>
    <dbReference type="NCBI Taxonomy" id="553982"/>
    <lineage>
        <taxon>Bacteria</taxon>
        <taxon>Pseudomonadati</taxon>
        <taxon>Pseudomonadota</taxon>
        <taxon>Gammaproteobacteria</taxon>
        <taxon>Chromatiales</taxon>
        <taxon>Chromatiaceae</taxon>
        <taxon>Allochromatium</taxon>
    </lineage>
</organism>
<dbReference type="GO" id="GO:0032259">
    <property type="term" value="P:methylation"/>
    <property type="evidence" value="ECO:0007669"/>
    <property type="project" value="UniProtKB-KW"/>
</dbReference>
<accession>A0ABN6GCG9</accession>
<keyword evidence="2" id="KW-0808">Transferase</keyword>
<protein>
    <submittedName>
        <fullName evidence="4">DNA methyltransferase</fullName>
    </submittedName>
</protein>
<gene>
    <name evidence="4" type="ORF">Atep_19650</name>
</gene>
<dbReference type="GO" id="GO:0008168">
    <property type="term" value="F:methyltransferase activity"/>
    <property type="evidence" value="ECO:0007669"/>
    <property type="project" value="UniProtKB-KW"/>
</dbReference>
<name>A0ABN6GCG9_9GAMM</name>
<dbReference type="RefSeq" id="WP_213378411.1">
    <property type="nucleotide sequence ID" value="NZ_AP024563.1"/>
</dbReference>
<dbReference type="Pfam" id="PF02086">
    <property type="entry name" value="MethyltransfD12"/>
    <property type="match status" value="1"/>
</dbReference>
<dbReference type="SUPFAM" id="SSF53335">
    <property type="entry name" value="S-adenosyl-L-methionine-dependent methyltransferases"/>
    <property type="match status" value="1"/>
</dbReference>
<dbReference type="PRINTS" id="PR00505">
    <property type="entry name" value="D12N6MTFRASE"/>
</dbReference>
<evidence type="ECO:0000313" key="5">
    <source>
        <dbReference type="Proteomes" id="UP000680679"/>
    </source>
</evidence>
<keyword evidence="3" id="KW-0949">S-adenosyl-L-methionine</keyword>
<dbReference type="InterPro" id="IPR029063">
    <property type="entry name" value="SAM-dependent_MTases_sf"/>
</dbReference>
<dbReference type="EMBL" id="AP024563">
    <property type="protein sequence ID" value="BCU07288.1"/>
    <property type="molecule type" value="Genomic_DNA"/>
</dbReference>
<dbReference type="Gene3D" id="3.40.50.150">
    <property type="entry name" value="Vaccinia Virus protein VP39"/>
    <property type="match status" value="2"/>
</dbReference>
<sequence length="320" mass="36628">MIQQSLFGEVDDRPRMVNVASVPQRSPFRYPGGKTWFVPRLRDWLRHQPYRPALLVEPFTGGGIVSLTVAFEQLADRVLMIELDEDVAAVWQSIQDGEADWLAERILAFEMSLENVTDTLAQEPTSTRERAFRTILRNRTLHGGILAPGSRFIKRGESGKGIGSRWYPTTLAKRLRDIDQIREHLRFEQGDALAVLEHYRDDPNVVFFIDPPYTAGGKKAGQRLYRHFELDHQTLFERCAQLKGDFIMTYDHAEEVKALARQYGFVAKPIPMKNTHHAPMTELVIGRNLDWMVDIRSIADQPARYGLAPRALSHALENNH</sequence>
<evidence type="ECO:0000256" key="2">
    <source>
        <dbReference type="ARBA" id="ARBA00022679"/>
    </source>
</evidence>
<keyword evidence="5" id="KW-1185">Reference proteome</keyword>
<evidence type="ECO:0000256" key="3">
    <source>
        <dbReference type="ARBA" id="ARBA00022691"/>
    </source>
</evidence>
<evidence type="ECO:0000256" key="1">
    <source>
        <dbReference type="ARBA" id="ARBA00022603"/>
    </source>
</evidence>
<proteinExistence type="predicted"/>
<dbReference type="Proteomes" id="UP000680679">
    <property type="component" value="Chromosome"/>
</dbReference>
<evidence type="ECO:0000313" key="4">
    <source>
        <dbReference type="EMBL" id="BCU07288.1"/>
    </source>
</evidence>
<dbReference type="PANTHER" id="PTHR30481">
    <property type="entry name" value="DNA ADENINE METHYLASE"/>
    <property type="match status" value="1"/>
</dbReference>
<dbReference type="PANTHER" id="PTHR30481:SF2">
    <property type="entry name" value="SITE-SPECIFIC DNA-METHYLTRANSFERASE (ADENINE-SPECIFIC)"/>
    <property type="match status" value="1"/>
</dbReference>
<dbReference type="InterPro" id="IPR012327">
    <property type="entry name" value="MeTrfase_D12"/>
</dbReference>
<reference evidence="4 5" key="1">
    <citation type="submission" date="2021-04" db="EMBL/GenBank/DDBJ databases">
        <title>Complete genome sequencing of Allochromatium tepidum strain NZ.</title>
        <authorList>
            <person name="Tsukatani Y."/>
            <person name="Mori H."/>
        </authorList>
    </citation>
    <scope>NUCLEOTIDE SEQUENCE [LARGE SCALE GENOMIC DNA]</scope>
    <source>
        <strain evidence="4 5">NZ</strain>
    </source>
</reference>
<keyword evidence="1 4" id="KW-0489">Methyltransferase</keyword>